<dbReference type="InterPro" id="IPR011992">
    <property type="entry name" value="EF-hand-dom_pair"/>
</dbReference>
<feature type="domain" description="EF-hand" evidence="7">
    <location>
        <begin position="556"/>
        <end position="591"/>
    </location>
</feature>
<feature type="domain" description="EF-hand" evidence="7">
    <location>
        <begin position="593"/>
        <end position="626"/>
    </location>
</feature>
<accession>A0AA89BV52</accession>
<dbReference type="GO" id="GO:0005509">
    <property type="term" value="F:calcium ion binding"/>
    <property type="evidence" value="ECO:0007669"/>
    <property type="project" value="InterPro"/>
</dbReference>
<dbReference type="SMART" id="SM00054">
    <property type="entry name" value="EFh"/>
    <property type="match status" value="4"/>
</dbReference>
<evidence type="ECO:0000313" key="8">
    <source>
        <dbReference type="EMBL" id="KAK3088515.1"/>
    </source>
</evidence>
<dbReference type="PANTHER" id="PTHR24173">
    <property type="entry name" value="ANKYRIN REPEAT CONTAINING"/>
    <property type="match status" value="1"/>
</dbReference>
<feature type="repeat" description="ANK" evidence="4">
    <location>
        <begin position="84"/>
        <end position="120"/>
    </location>
</feature>
<feature type="coiled-coil region" evidence="5">
    <location>
        <begin position="20"/>
        <end position="47"/>
    </location>
</feature>
<gene>
    <name evidence="8" type="ORF">FSP39_020075</name>
</gene>
<keyword evidence="3 4" id="KW-0040">ANK repeat</keyword>
<comment type="caution">
    <text evidence="8">The sequence shown here is derived from an EMBL/GenBank/DDBJ whole genome shotgun (WGS) entry which is preliminary data.</text>
</comment>
<dbReference type="SUPFAM" id="SSF47473">
    <property type="entry name" value="EF-hand"/>
    <property type="match status" value="1"/>
</dbReference>
<sequence>MFGSKVKKSCQIKRNRDVDEVLHMASLRELREEIKEAERDREFHLQCKITDEQYQLLETIRSRNFERFRSLIDKGINPYFRNDIGDTPLHIIASLSSNHVSCQMLSVLVYLGVPLNVADRFGQTPLHVAAVQSPEAVRILLEGGVNIDLQDNGGRSALMLACNYGCEDQSETLTVITYLMDRNCNIYLQDTDGQTALHCLCQSTKNVVMRKEVAYMLLYRGLSAAVPDKRGSMAICVEIDRYVNRRGKLPEEIFSIIQVLIKAGSNFSVKNQIQHRMIKNVLSRTSNHYAVKLAEQFEEVLSVTAVKKLKSLIPKDDHDELRLYLNRLSQRVQSLKFLSRLAIRQELKGKYKIDNPGNHKPKAYNQDKTRTKSNKEQPPSYEKKRTPKMGLRPGDQEGMNKLLVCVTLGLVARCLTQDNDSSLDPKLDMFGLINVLYLKADADMNGMISEPELEDVYHGFDLNNDGHVTKAEFVGLWTSLTHQNQEHAEAYFYLADLNDDNIIDEHDLNPLYNVFDLDGDGSVTAQEFAQKWVGIIMEIPVAVLFERSDANKDNHLTSQEFSKFFSSFDQNSDNSVNKQEFENGWTKAGFGLMAEADTFFAKLDLDQNGALNGQDMTQLFTKYDLNSK</sequence>
<evidence type="ECO:0000256" key="6">
    <source>
        <dbReference type="SAM" id="MobiDB-lite"/>
    </source>
</evidence>
<dbReference type="AlphaFoldDB" id="A0AA89BV52"/>
<keyword evidence="5" id="KW-0175">Coiled coil</keyword>
<dbReference type="EMBL" id="VSWD01000011">
    <property type="protein sequence ID" value="KAK3088515.1"/>
    <property type="molecule type" value="Genomic_DNA"/>
</dbReference>
<dbReference type="PROSITE" id="PS00018">
    <property type="entry name" value="EF_HAND_1"/>
    <property type="match status" value="4"/>
</dbReference>
<dbReference type="InterPro" id="IPR036770">
    <property type="entry name" value="Ankyrin_rpt-contain_sf"/>
</dbReference>
<dbReference type="Gene3D" id="1.25.40.20">
    <property type="entry name" value="Ankyrin repeat-containing domain"/>
    <property type="match status" value="3"/>
</dbReference>
<dbReference type="InterPro" id="IPR002110">
    <property type="entry name" value="Ankyrin_rpt"/>
</dbReference>
<dbReference type="PROSITE" id="PS50088">
    <property type="entry name" value="ANK_REPEAT"/>
    <property type="match status" value="2"/>
</dbReference>
<dbReference type="Pfam" id="PF12796">
    <property type="entry name" value="Ank_2"/>
    <property type="match status" value="1"/>
</dbReference>
<dbReference type="InterPro" id="IPR018247">
    <property type="entry name" value="EF_Hand_1_Ca_BS"/>
</dbReference>
<feature type="region of interest" description="Disordered" evidence="6">
    <location>
        <begin position="351"/>
        <end position="395"/>
    </location>
</feature>
<evidence type="ECO:0000256" key="3">
    <source>
        <dbReference type="ARBA" id="ARBA00023043"/>
    </source>
</evidence>
<feature type="compositionally biased region" description="Basic and acidic residues" evidence="6">
    <location>
        <begin position="365"/>
        <end position="375"/>
    </location>
</feature>
<keyword evidence="9" id="KW-1185">Reference proteome</keyword>
<feature type="domain" description="EF-hand" evidence="7">
    <location>
        <begin position="503"/>
        <end position="538"/>
    </location>
</feature>
<dbReference type="SMART" id="SM00248">
    <property type="entry name" value="ANK"/>
    <property type="match status" value="4"/>
</dbReference>
<dbReference type="PROSITE" id="PS50222">
    <property type="entry name" value="EF_HAND_2"/>
    <property type="match status" value="4"/>
</dbReference>
<proteinExistence type="predicted"/>
<dbReference type="Pfam" id="PF13833">
    <property type="entry name" value="EF-hand_8"/>
    <property type="match status" value="1"/>
</dbReference>
<evidence type="ECO:0000259" key="7">
    <source>
        <dbReference type="PROSITE" id="PS50222"/>
    </source>
</evidence>
<evidence type="ECO:0000256" key="2">
    <source>
        <dbReference type="ARBA" id="ARBA00022837"/>
    </source>
</evidence>
<dbReference type="Proteomes" id="UP001186944">
    <property type="component" value="Unassembled WGS sequence"/>
</dbReference>
<reference evidence="8" key="1">
    <citation type="submission" date="2019-08" db="EMBL/GenBank/DDBJ databases">
        <title>The improved chromosome-level genome for the pearl oyster Pinctada fucata martensii using PacBio sequencing and Hi-C.</title>
        <authorList>
            <person name="Zheng Z."/>
        </authorList>
    </citation>
    <scope>NUCLEOTIDE SEQUENCE</scope>
    <source>
        <strain evidence="8">ZZ-2019</strain>
        <tissue evidence="8">Adductor muscle</tissue>
    </source>
</reference>
<evidence type="ECO:0000256" key="5">
    <source>
        <dbReference type="SAM" id="Coils"/>
    </source>
</evidence>
<organism evidence="8 9">
    <name type="scientific">Pinctada imbricata</name>
    <name type="common">Atlantic pearl-oyster</name>
    <name type="synonym">Pinctada martensii</name>
    <dbReference type="NCBI Taxonomy" id="66713"/>
    <lineage>
        <taxon>Eukaryota</taxon>
        <taxon>Metazoa</taxon>
        <taxon>Spiralia</taxon>
        <taxon>Lophotrochozoa</taxon>
        <taxon>Mollusca</taxon>
        <taxon>Bivalvia</taxon>
        <taxon>Autobranchia</taxon>
        <taxon>Pteriomorphia</taxon>
        <taxon>Pterioida</taxon>
        <taxon>Pterioidea</taxon>
        <taxon>Pteriidae</taxon>
        <taxon>Pinctada</taxon>
    </lineage>
</organism>
<feature type="domain" description="EF-hand" evidence="7">
    <location>
        <begin position="448"/>
        <end position="483"/>
    </location>
</feature>
<dbReference type="Gene3D" id="1.10.238.10">
    <property type="entry name" value="EF-hand"/>
    <property type="match status" value="3"/>
</dbReference>
<evidence type="ECO:0000256" key="4">
    <source>
        <dbReference type="PROSITE-ProRule" id="PRU00023"/>
    </source>
</evidence>
<feature type="repeat" description="ANK" evidence="4">
    <location>
        <begin position="121"/>
        <end position="152"/>
    </location>
</feature>
<name>A0AA89BV52_PINIB</name>
<keyword evidence="1" id="KW-0677">Repeat</keyword>
<dbReference type="PANTHER" id="PTHR24173:SF74">
    <property type="entry name" value="ANKYRIN REPEAT DOMAIN-CONTAINING PROTEIN 16"/>
    <property type="match status" value="1"/>
</dbReference>
<dbReference type="Pfam" id="PF13202">
    <property type="entry name" value="EF-hand_5"/>
    <property type="match status" value="1"/>
</dbReference>
<protein>
    <recommendedName>
        <fullName evidence="7">EF-hand domain-containing protein</fullName>
    </recommendedName>
</protein>
<dbReference type="SUPFAM" id="SSF48403">
    <property type="entry name" value="Ankyrin repeat"/>
    <property type="match status" value="1"/>
</dbReference>
<dbReference type="InterPro" id="IPR002048">
    <property type="entry name" value="EF_hand_dom"/>
</dbReference>
<keyword evidence="2" id="KW-0106">Calcium</keyword>
<evidence type="ECO:0000313" key="9">
    <source>
        <dbReference type="Proteomes" id="UP001186944"/>
    </source>
</evidence>
<evidence type="ECO:0000256" key="1">
    <source>
        <dbReference type="ARBA" id="ARBA00022737"/>
    </source>
</evidence>